<feature type="compositionally biased region" description="Polar residues" evidence="1">
    <location>
        <begin position="9"/>
        <end position="26"/>
    </location>
</feature>
<dbReference type="EMBL" id="CP002623">
    <property type="protein sequence ID" value="AEI94838.1"/>
    <property type="molecule type" value="Genomic_DNA"/>
</dbReference>
<name>F7ZGA7_ROSLO</name>
<evidence type="ECO:0000313" key="3">
    <source>
        <dbReference type="Proteomes" id="UP000001353"/>
    </source>
</evidence>
<accession>F7ZGA7</accession>
<protein>
    <submittedName>
        <fullName evidence="2">Uncharacterized protein</fullName>
    </submittedName>
</protein>
<feature type="region of interest" description="Disordered" evidence="1">
    <location>
        <begin position="1"/>
        <end position="46"/>
    </location>
</feature>
<dbReference type="AlphaFoldDB" id="F7ZGA7"/>
<reference evidence="2 3" key="1">
    <citation type="journal article" date="2011" name="BMC Genomics">
        <title>Comparative genome analysis and genome-guided physiological analysis of Roseobacter litoralis.</title>
        <authorList>
            <person name="Kalhoefer D."/>
            <person name="Thole S."/>
            <person name="Voget S."/>
            <person name="Lehmann R."/>
            <person name="Liesegang H."/>
            <person name="Wollher A."/>
            <person name="Daniel R."/>
            <person name="Simon M."/>
            <person name="Brinkhoff T."/>
        </authorList>
    </citation>
    <scope>NUCLEOTIDE SEQUENCE [LARGE SCALE GENOMIC DNA]</scope>
    <source>
        <strain evidence="3">ATCC 49566 / DSM 6996 / JCM 21268 / NBRC 15278 / OCh 149</strain>
    </source>
</reference>
<dbReference type="Proteomes" id="UP000001353">
    <property type="component" value="Chromosome"/>
</dbReference>
<organism evidence="2 3">
    <name type="scientific">Roseobacter litoralis (strain ATCC 49566 / DSM 6996 / JCM 21268 / NBRC 15278 / OCh 149)</name>
    <dbReference type="NCBI Taxonomy" id="391595"/>
    <lineage>
        <taxon>Bacteria</taxon>
        <taxon>Pseudomonadati</taxon>
        <taxon>Pseudomonadota</taxon>
        <taxon>Alphaproteobacteria</taxon>
        <taxon>Rhodobacterales</taxon>
        <taxon>Roseobacteraceae</taxon>
        <taxon>Roseobacter</taxon>
    </lineage>
</organism>
<gene>
    <name evidence="2" type="ordered locus">RLO149_c028790</name>
</gene>
<dbReference type="STRING" id="391595.RLO149_c028790"/>
<sequence>MFCDRLPQPRTSIESSRFDQSNTSGITRHRRRQGDFSRRQPMSPEVEEDLMATCAAVLAIRMDLMKALGYPVEDDK</sequence>
<keyword evidence="3" id="KW-1185">Reference proteome</keyword>
<evidence type="ECO:0000256" key="1">
    <source>
        <dbReference type="SAM" id="MobiDB-lite"/>
    </source>
</evidence>
<proteinExistence type="predicted"/>
<dbReference type="KEGG" id="rli:RLO149_c028790"/>
<dbReference type="HOGENOM" id="CLU_2652194_0_0_5"/>
<evidence type="ECO:0000313" key="2">
    <source>
        <dbReference type="EMBL" id="AEI94838.1"/>
    </source>
</evidence>